<evidence type="ECO:0000256" key="1">
    <source>
        <dbReference type="SAM" id="SignalP"/>
    </source>
</evidence>
<feature type="signal peptide" evidence="1">
    <location>
        <begin position="1"/>
        <end position="19"/>
    </location>
</feature>
<gene>
    <name evidence="2" type="ORF">ERW49_06910</name>
    <name evidence="4" type="ORF">ERW53_10885</name>
    <name evidence="3" type="ORF">ERW57_10440</name>
</gene>
<name>A0A4Q5KME6_9GAMM</name>
<dbReference type="AlphaFoldDB" id="A0A4Q5KME6"/>
<dbReference type="GeneID" id="56274768"/>
<evidence type="ECO:0000313" key="2">
    <source>
        <dbReference type="EMBL" id="RYU46859.1"/>
    </source>
</evidence>
<protein>
    <submittedName>
        <fullName evidence="2">Uncharacterized protein</fullName>
    </submittedName>
</protein>
<dbReference type="EMBL" id="SEZK01000016">
    <property type="protein sequence ID" value="RYU51064.1"/>
    <property type="molecule type" value="Genomic_DNA"/>
</dbReference>
<evidence type="ECO:0000313" key="7">
    <source>
        <dbReference type="Proteomes" id="UP000294166"/>
    </source>
</evidence>
<reference evidence="5 6" key="1">
    <citation type="submission" date="2019-02" db="EMBL/GenBank/DDBJ databases">
        <title>Genome sequences of Aliivibrio finisterrensis strains from farmed Atlantic salmon.</title>
        <authorList>
            <person name="Bowman J.P."/>
        </authorList>
    </citation>
    <scope>NUCLEOTIDE SEQUENCE [LARGE SCALE GENOMIC DNA]</scope>
    <source>
        <strain evidence="4 7">A21</strain>
        <strain evidence="2 5">A32</strain>
        <strain evidence="3 6">A46</strain>
    </source>
</reference>
<proteinExistence type="predicted"/>
<evidence type="ECO:0000313" key="3">
    <source>
        <dbReference type="EMBL" id="RYU51064.1"/>
    </source>
</evidence>
<evidence type="ECO:0000313" key="4">
    <source>
        <dbReference type="EMBL" id="RYU64211.1"/>
    </source>
</evidence>
<dbReference type="EMBL" id="SEZN01000017">
    <property type="protein sequence ID" value="RYU64211.1"/>
    <property type="molecule type" value="Genomic_DNA"/>
</dbReference>
<organism evidence="2 5">
    <name type="scientific">Aliivibrio finisterrensis</name>
    <dbReference type="NCBI Taxonomy" id="511998"/>
    <lineage>
        <taxon>Bacteria</taxon>
        <taxon>Pseudomonadati</taxon>
        <taxon>Pseudomonadota</taxon>
        <taxon>Gammaproteobacteria</taxon>
        <taxon>Vibrionales</taxon>
        <taxon>Vibrionaceae</taxon>
        <taxon>Aliivibrio</taxon>
    </lineage>
</organism>
<keyword evidence="1" id="KW-0732">Signal</keyword>
<dbReference type="RefSeq" id="WP_130043364.1">
    <property type="nucleotide sequence ID" value="NZ_SEZJ01000005.1"/>
</dbReference>
<evidence type="ECO:0000313" key="5">
    <source>
        <dbReference type="Proteomes" id="UP000293465"/>
    </source>
</evidence>
<comment type="caution">
    <text evidence="2">The sequence shown here is derived from an EMBL/GenBank/DDBJ whole genome shotgun (WGS) entry which is preliminary data.</text>
</comment>
<sequence length="104" mass="12203">MIRQSLLIATMLISTNAFADKYNFTISEYFSADKTTLTTTQKLMKKRGIWYLERKVYSKDRRGRKSPTKIFYECLNGFPYDPYKVNSWQHTDKNLSGCPDKIGK</sequence>
<dbReference type="EMBL" id="SEZJ01000005">
    <property type="protein sequence ID" value="RYU46859.1"/>
    <property type="molecule type" value="Genomic_DNA"/>
</dbReference>
<dbReference type="Proteomes" id="UP000294063">
    <property type="component" value="Unassembled WGS sequence"/>
</dbReference>
<keyword evidence="7" id="KW-1185">Reference proteome</keyword>
<accession>A0A4Q5KME6</accession>
<dbReference type="Proteomes" id="UP000294166">
    <property type="component" value="Unassembled WGS sequence"/>
</dbReference>
<evidence type="ECO:0000313" key="6">
    <source>
        <dbReference type="Proteomes" id="UP000294063"/>
    </source>
</evidence>
<feature type="chain" id="PRO_5044608250" evidence="1">
    <location>
        <begin position="20"/>
        <end position="104"/>
    </location>
</feature>
<dbReference type="Proteomes" id="UP000293465">
    <property type="component" value="Unassembled WGS sequence"/>
</dbReference>